<sequence>MMPHLLYGTGWSEIYKVMLTPMSEDEARARYEAGDKVKVACGVEPLTPDDPDDLDLEGDEPAVWTLLAELKRSTREPGQPDVVEVEFFNFWGTREASYYFRLQADGRLFLTNVYEYEFADSSGFVRGNDWSVLTEHSFRPDGTSSVVVRRSQPDGSTDVSKTEFQGGDFSTHWEPVPAWGDWASITRRDRSRPA</sequence>
<gene>
    <name evidence="2" type="ORF">D0Z08_02845</name>
</gene>
<evidence type="ECO:0000256" key="1">
    <source>
        <dbReference type="SAM" id="MobiDB-lite"/>
    </source>
</evidence>
<accession>A0A417Y7S8</accession>
<feature type="compositionally biased region" description="Polar residues" evidence="1">
    <location>
        <begin position="153"/>
        <end position="163"/>
    </location>
</feature>
<reference evidence="2 3" key="1">
    <citation type="submission" date="2018-09" db="EMBL/GenBank/DDBJ databases">
        <title>Genome sequencing of Nocardioides immobilis CCTCC AB 2017083 for comparison to Nocardioides silvaticus.</title>
        <authorList>
            <person name="Li C."/>
            <person name="Wang G."/>
        </authorList>
    </citation>
    <scope>NUCLEOTIDE SEQUENCE [LARGE SCALE GENOMIC DNA]</scope>
    <source>
        <strain evidence="2 3">CCTCC AB 2017083</strain>
    </source>
</reference>
<keyword evidence="3" id="KW-1185">Reference proteome</keyword>
<dbReference type="AlphaFoldDB" id="A0A417Y7S8"/>
<dbReference type="Proteomes" id="UP000283644">
    <property type="component" value="Unassembled WGS sequence"/>
</dbReference>
<dbReference type="EMBL" id="QXGH01000009">
    <property type="protein sequence ID" value="RHW28800.1"/>
    <property type="molecule type" value="Genomic_DNA"/>
</dbReference>
<organism evidence="2 3">
    <name type="scientific">Nocardioides immobilis</name>
    <dbReference type="NCBI Taxonomy" id="2049295"/>
    <lineage>
        <taxon>Bacteria</taxon>
        <taxon>Bacillati</taxon>
        <taxon>Actinomycetota</taxon>
        <taxon>Actinomycetes</taxon>
        <taxon>Propionibacteriales</taxon>
        <taxon>Nocardioidaceae</taxon>
        <taxon>Nocardioides</taxon>
    </lineage>
</organism>
<proteinExistence type="predicted"/>
<evidence type="ECO:0000313" key="2">
    <source>
        <dbReference type="EMBL" id="RHW28800.1"/>
    </source>
</evidence>
<name>A0A417Y7S8_9ACTN</name>
<feature type="region of interest" description="Disordered" evidence="1">
    <location>
        <begin position="145"/>
        <end position="170"/>
    </location>
</feature>
<comment type="caution">
    <text evidence="2">The sequence shown here is derived from an EMBL/GenBank/DDBJ whole genome shotgun (WGS) entry which is preliminary data.</text>
</comment>
<evidence type="ECO:0000313" key="3">
    <source>
        <dbReference type="Proteomes" id="UP000283644"/>
    </source>
</evidence>
<protein>
    <submittedName>
        <fullName evidence="2">Uncharacterized protein</fullName>
    </submittedName>
</protein>